<dbReference type="SUPFAM" id="SSF55486">
    <property type="entry name" value="Metalloproteases ('zincins'), catalytic domain"/>
    <property type="match status" value="1"/>
</dbReference>
<dbReference type="WBParaSite" id="EVEC_0000895101-mRNA-1">
    <property type="protein sequence ID" value="EVEC_0000895101-mRNA-1"/>
    <property type="gene ID" value="EVEC_0000895101"/>
</dbReference>
<keyword evidence="3" id="KW-1133">Transmembrane helix</keyword>
<accession>A0A0N4VE53</accession>
<dbReference type="PANTHER" id="PTHR11905:SF238">
    <property type="entry name" value="PEPTIDASE M12B DOMAIN-CONTAINING PROTEIN-RELATED"/>
    <property type="match status" value="1"/>
</dbReference>
<feature type="region of interest" description="Disordered" evidence="2">
    <location>
        <begin position="297"/>
        <end position="318"/>
    </location>
</feature>
<feature type="active site" evidence="1">
    <location>
        <position position="86"/>
    </location>
</feature>
<dbReference type="Proteomes" id="UP000274131">
    <property type="component" value="Unassembled WGS sequence"/>
</dbReference>
<dbReference type="EMBL" id="UXUI01009404">
    <property type="protein sequence ID" value="VDD93641.1"/>
    <property type="molecule type" value="Genomic_DNA"/>
</dbReference>
<dbReference type="InterPro" id="IPR001590">
    <property type="entry name" value="Peptidase_M12B"/>
</dbReference>
<feature type="binding site" evidence="1">
    <location>
        <position position="85"/>
    </location>
    <ligand>
        <name>Zn(2+)</name>
        <dbReference type="ChEBI" id="CHEBI:29105"/>
        <note>catalytic</note>
    </ligand>
</feature>
<keyword evidence="1" id="KW-0862">Zinc</keyword>
<keyword evidence="1" id="KW-0479">Metal-binding</keyword>
<dbReference type="Gene3D" id="4.10.70.10">
    <property type="entry name" value="Disintegrin domain"/>
    <property type="match status" value="1"/>
</dbReference>
<comment type="caution">
    <text evidence="1">Lacks conserved residue(s) required for the propagation of feature annotation.</text>
</comment>
<keyword evidence="3" id="KW-0472">Membrane</keyword>
<evidence type="ECO:0000256" key="1">
    <source>
        <dbReference type="PROSITE-ProRule" id="PRU00276"/>
    </source>
</evidence>
<organism evidence="7">
    <name type="scientific">Enterobius vermicularis</name>
    <name type="common">Human pinworm</name>
    <dbReference type="NCBI Taxonomy" id="51028"/>
    <lineage>
        <taxon>Eukaryota</taxon>
        <taxon>Metazoa</taxon>
        <taxon>Ecdysozoa</taxon>
        <taxon>Nematoda</taxon>
        <taxon>Chromadorea</taxon>
        <taxon>Rhabditida</taxon>
        <taxon>Spirurina</taxon>
        <taxon>Oxyuridomorpha</taxon>
        <taxon>Oxyuroidea</taxon>
        <taxon>Oxyuridae</taxon>
        <taxon>Enterobius</taxon>
    </lineage>
</organism>
<keyword evidence="6" id="KW-1185">Reference proteome</keyword>
<dbReference type="PROSITE" id="PS50215">
    <property type="entry name" value="ADAM_MEPRO"/>
    <property type="match status" value="1"/>
</dbReference>
<evidence type="ECO:0000313" key="5">
    <source>
        <dbReference type="EMBL" id="VDD93641.1"/>
    </source>
</evidence>
<dbReference type="InterPro" id="IPR024079">
    <property type="entry name" value="MetalloPept_cat_dom_sf"/>
</dbReference>
<evidence type="ECO:0000259" key="4">
    <source>
        <dbReference type="PROSITE" id="PS50215"/>
    </source>
</evidence>
<sequence>MHQIDTRIIVLDVMEMLGHNLTLEQLSTFRNNHLAELPSHDLAMLIRHGYEGGIAYVNGMCGQSAVGITGFLPDAPLEYAAVFFHELAHLLGLTHDAVADCFCGSNDEPCLKIESVTFLQQYKIKLKSFSGFDDCSVQALVERLPAHHCIQNPPKALPKTVLPICGNHFLEPGEECDCGPERFVNSVAWFCKSLVCNAVTCRRTITDMQMFIGVGILLLCAAVVIICCQWTKRHKIVATLNEREPSGISTRTWNTPTFTPLKNSHSDSDIPIWKTAINGENKEGTYSSFTALIPPLKSPNTDSCKNPELPPPLPRPSKQYVKILRESKSTDDLSKLDRDDERKDSYLKRINSETAARPGRKLDRGANKAIVRKPPPIPYLLDIGALELSPQEDIDVIPATIDDAMIYGTTNNKQRKLLINNPLNCVVPVPRTEEQERQHMEFINEITKAILSAPLKELDSDDKNVDENFIDTALEDCSTTNVDKIDSKKFVNATNDIEEPDHVFLNF</sequence>
<dbReference type="GO" id="GO:0004222">
    <property type="term" value="F:metalloendopeptidase activity"/>
    <property type="evidence" value="ECO:0007669"/>
    <property type="project" value="InterPro"/>
</dbReference>
<evidence type="ECO:0000256" key="3">
    <source>
        <dbReference type="SAM" id="Phobius"/>
    </source>
</evidence>
<dbReference type="AlphaFoldDB" id="A0A0N4VE53"/>
<dbReference type="InterPro" id="IPR036436">
    <property type="entry name" value="Disintegrin_dom_sf"/>
</dbReference>
<keyword evidence="3" id="KW-0812">Transmembrane</keyword>
<feature type="binding site" evidence="1">
    <location>
        <position position="89"/>
    </location>
    <ligand>
        <name>Zn(2+)</name>
        <dbReference type="ChEBI" id="CHEBI:29105"/>
        <note>catalytic</note>
    </ligand>
</feature>
<proteinExistence type="predicted"/>
<reference evidence="7" key="1">
    <citation type="submission" date="2017-02" db="UniProtKB">
        <authorList>
            <consortium name="WormBaseParasite"/>
        </authorList>
    </citation>
    <scope>IDENTIFICATION</scope>
</reference>
<dbReference type="OrthoDB" id="2131567at2759"/>
<feature type="transmembrane region" description="Helical" evidence="3">
    <location>
        <begin position="210"/>
        <end position="228"/>
    </location>
</feature>
<gene>
    <name evidence="5" type="ORF">EVEC_LOCUS8392</name>
</gene>
<evidence type="ECO:0000313" key="6">
    <source>
        <dbReference type="Proteomes" id="UP000274131"/>
    </source>
</evidence>
<feature type="binding site" evidence="1">
    <location>
        <position position="95"/>
    </location>
    <ligand>
        <name>Zn(2+)</name>
        <dbReference type="ChEBI" id="CHEBI:29105"/>
        <note>catalytic</note>
    </ligand>
</feature>
<reference evidence="5 6" key="2">
    <citation type="submission" date="2018-10" db="EMBL/GenBank/DDBJ databases">
        <authorList>
            <consortium name="Pathogen Informatics"/>
        </authorList>
    </citation>
    <scope>NUCLEOTIDE SEQUENCE [LARGE SCALE GENOMIC DNA]</scope>
</reference>
<dbReference type="GO" id="GO:0006509">
    <property type="term" value="P:membrane protein ectodomain proteolysis"/>
    <property type="evidence" value="ECO:0007669"/>
    <property type="project" value="TreeGrafter"/>
</dbReference>
<evidence type="ECO:0000313" key="7">
    <source>
        <dbReference type="WBParaSite" id="EVEC_0000895101-mRNA-1"/>
    </source>
</evidence>
<name>A0A0N4VE53_ENTVE</name>
<feature type="domain" description="Peptidase M12B" evidence="4">
    <location>
        <begin position="22"/>
        <end position="154"/>
    </location>
</feature>
<dbReference type="STRING" id="51028.A0A0N4VE53"/>
<dbReference type="PANTHER" id="PTHR11905">
    <property type="entry name" value="ADAM A DISINTEGRIN AND METALLOPROTEASE DOMAIN"/>
    <property type="match status" value="1"/>
</dbReference>
<evidence type="ECO:0000256" key="2">
    <source>
        <dbReference type="SAM" id="MobiDB-lite"/>
    </source>
</evidence>
<dbReference type="Gene3D" id="3.40.390.10">
    <property type="entry name" value="Collagenase (Catalytic Domain)"/>
    <property type="match status" value="1"/>
</dbReference>
<protein>
    <submittedName>
        <fullName evidence="7">Peptidase M12B domain-containing protein</fullName>
    </submittedName>
</protein>
<dbReference type="GO" id="GO:0046872">
    <property type="term" value="F:metal ion binding"/>
    <property type="evidence" value="ECO:0007669"/>
    <property type="project" value="UniProtKB-KW"/>
</dbReference>
<dbReference type="Pfam" id="PF01421">
    <property type="entry name" value="Reprolysin"/>
    <property type="match status" value="1"/>
</dbReference>